<dbReference type="Pfam" id="PF06182">
    <property type="entry name" value="ABC2_membrane_6"/>
    <property type="match status" value="1"/>
</dbReference>
<evidence type="ECO:0008006" key="4">
    <source>
        <dbReference type="Google" id="ProtNLM"/>
    </source>
</evidence>
<dbReference type="AlphaFoldDB" id="A0A0G0HUG5"/>
<keyword evidence="1" id="KW-0472">Membrane</keyword>
<dbReference type="PATRIC" id="fig|1618546.3.peg.206"/>
<protein>
    <recommendedName>
        <fullName evidence="4">ABC-2 type transporter</fullName>
    </recommendedName>
</protein>
<evidence type="ECO:0000313" key="2">
    <source>
        <dbReference type="EMBL" id="KKQ45927.1"/>
    </source>
</evidence>
<feature type="transmembrane region" description="Helical" evidence="1">
    <location>
        <begin position="142"/>
        <end position="164"/>
    </location>
</feature>
<comment type="caution">
    <text evidence="2">The sequence shown here is derived from an EMBL/GenBank/DDBJ whole genome shotgun (WGS) entry which is preliminary data.</text>
</comment>
<evidence type="ECO:0000313" key="3">
    <source>
        <dbReference type="Proteomes" id="UP000034603"/>
    </source>
</evidence>
<feature type="transmembrane region" description="Helical" evidence="1">
    <location>
        <begin position="207"/>
        <end position="227"/>
    </location>
</feature>
<accession>A0A0G0HUG5</accession>
<keyword evidence="1" id="KW-1133">Transmembrane helix</keyword>
<evidence type="ECO:0000256" key="1">
    <source>
        <dbReference type="SAM" id="Phobius"/>
    </source>
</evidence>
<gene>
    <name evidence="2" type="ORF">US62_C0007G0002</name>
</gene>
<dbReference type="InterPro" id="IPR010390">
    <property type="entry name" value="ABC-2_transporter-like"/>
</dbReference>
<feature type="transmembrane region" description="Helical" evidence="1">
    <location>
        <begin position="109"/>
        <end position="130"/>
    </location>
</feature>
<feature type="transmembrane region" description="Helical" evidence="1">
    <location>
        <begin position="233"/>
        <end position="251"/>
    </location>
</feature>
<reference evidence="2 3" key="1">
    <citation type="journal article" date="2015" name="Nature">
        <title>rRNA introns, odd ribosomes, and small enigmatic genomes across a large radiation of phyla.</title>
        <authorList>
            <person name="Brown C.T."/>
            <person name="Hug L.A."/>
            <person name="Thomas B.C."/>
            <person name="Sharon I."/>
            <person name="Castelle C.J."/>
            <person name="Singh A."/>
            <person name="Wilkins M.J."/>
            <person name="Williams K.H."/>
            <person name="Banfield J.F."/>
        </authorList>
    </citation>
    <scope>NUCLEOTIDE SEQUENCE [LARGE SCALE GENOMIC DNA]</scope>
</reference>
<keyword evidence="1" id="KW-0812">Transmembrane</keyword>
<dbReference type="PANTHER" id="PTHR36832:SF1">
    <property type="entry name" value="SLR1174 PROTEIN"/>
    <property type="match status" value="1"/>
</dbReference>
<feature type="transmembrane region" description="Helical" evidence="1">
    <location>
        <begin position="30"/>
        <end position="52"/>
    </location>
</feature>
<sequence length="267" mass="30732">MNKYLQVGKISLRQEIAYPINFIMWRVRNVIQILLVYFLWDAAFSSPGRILFGYDRDKILTYIFGIMLVRAFVLSSKSMDVAGEISRGELSNSLVKPINYFKYWLSRDLASKVLNLLFATIEIVVLYFVLKPPVFLQGNLLLIFLFMSSIIFAILLFTILLFIVSSVTFWAPEAGWGAHFLLTVVIVEFLSGVLFPLDVFPLAVQKIINLTPFPYLVFFPLQVYLGKLTSPELVKGFVVDALWLIVFMYFLNKIWKKGLKAYEGYGR</sequence>
<dbReference type="PANTHER" id="PTHR36832">
    <property type="entry name" value="SLR1174 PROTEIN-RELATED"/>
    <property type="match status" value="1"/>
</dbReference>
<organism evidence="2 3">
    <name type="scientific">Candidatus Woesebacteria bacterium GW2011_GWA1_37_8</name>
    <dbReference type="NCBI Taxonomy" id="1618546"/>
    <lineage>
        <taxon>Bacteria</taxon>
        <taxon>Candidatus Woeseibacteriota</taxon>
    </lineage>
</organism>
<dbReference type="Proteomes" id="UP000034603">
    <property type="component" value="Unassembled WGS sequence"/>
</dbReference>
<feature type="transmembrane region" description="Helical" evidence="1">
    <location>
        <begin position="176"/>
        <end position="195"/>
    </location>
</feature>
<name>A0A0G0HUG5_9BACT</name>
<feature type="transmembrane region" description="Helical" evidence="1">
    <location>
        <begin position="59"/>
        <end position="76"/>
    </location>
</feature>
<proteinExistence type="predicted"/>
<dbReference type="EMBL" id="LBTR01000007">
    <property type="protein sequence ID" value="KKQ45927.1"/>
    <property type="molecule type" value="Genomic_DNA"/>
</dbReference>